<dbReference type="Gene3D" id="3.40.50.2000">
    <property type="entry name" value="Glycogen Phosphorylase B"/>
    <property type="match status" value="2"/>
</dbReference>
<dbReference type="PROSITE" id="PS00375">
    <property type="entry name" value="UDPGT"/>
    <property type="match status" value="1"/>
</dbReference>
<dbReference type="PANTHER" id="PTHR48048">
    <property type="entry name" value="GLYCOSYLTRANSFERASE"/>
    <property type="match status" value="1"/>
</dbReference>
<organism evidence="5 6">
    <name type="scientific">Punica granatum</name>
    <name type="common">Pomegranate</name>
    <dbReference type="NCBI Taxonomy" id="22663"/>
    <lineage>
        <taxon>Eukaryota</taxon>
        <taxon>Viridiplantae</taxon>
        <taxon>Streptophyta</taxon>
        <taxon>Embryophyta</taxon>
        <taxon>Tracheophyta</taxon>
        <taxon>Spermatophyta</taxon>
        <taxon>Magnoliopsida</taxon>
        <taxon>eudicotyledons</taxon>
        <taxon>Gunneridae</taxon>
        <taxon>Pentapetalae</taxon>
        <taxon>rosids</taxon>
        <taxon>malvids</taxon>
        <taxon>Myrtales</taxon>
        <taxon>Lythraceae</taxon>
        <taxon>Punica</taxon>
    </lineage>
</organism>
<dbReference type="Proteomes" id="UP000233551">
    <property type="component" value="Unassembled WGS sequence"/>
</dbReference>
<gene>
    <name evidence="5" type="ORF">CRG98_040843</name>
</gene>
<dbReference type="InterPro" id="IPR035595">
    <property type="entry name" value="UDP_glycos_trans_CS"/>
</dbReference>
<dbReference type="GO" id="GO:0035251">
    <property type="term" value="F:UDP-glucosyltransferase activity"/>
    <property type="evidence" value="ECO:0007669"/>
    <property type="project" value="InterPro"/>
</dbReference>
<accession>A0A2I0I4X6</accession>
<reference evidence="5 6" key="1">
    <citation type="submission" date="2017-11" db="EMBL/GenBank/DDBJ databases">
        <title>De-novo sequencing of pomegranate (Punica granatum L.) genome.</title>
        <authorList>
            <person name="Akparov Z."/>
            <person name="Amiraslanov A."/>
            <person name="Hajiyeva S."/>
            <person name="Abbasov M."/>
            <person name="Kaur K."/>
            <person name="Hamwieh A."/>
            <person name="Solovyev V."/>
            <person name="Salamov A."/>
            <person name="Braich B."/>
            <person name="Kosarev P."/>
            <person name="Mahmoud A."/>
            <person name="Hajiyev E."/>
            <person name="Babayeva S."/>
            <person name="Izzatullayeva V."/>
            <person name="Mammadov A."/>
            <person name="Mammadov A."/>
            <person name="Sharifova S."/>
            <person name="Ojaghi J."/>
            <person name="Eynullazada K."/>
            <person name="Bayramov B."/>
            <person name="Abdulazimova A."/>
            <person name="Shahmuradov I."/>
        </authorList>
    </citation>
    <scope>NUCLEOTIDE SEQUENCE [LARGE SCALE GENOMIC DNA]</scope>
    <source>
        <strain evidence="6">cv. AG2017</strain>
        <tissue evidence="5">Leaf</tissue>
    </source>
</reference>
<evidence type="ECO:0000256" key="2">
    <source>
        <dbReference type="ARBA" id="ARBA00022676"/>
    </source>
</evidence>
<comment type="similarity">
    <text evidence="1 4">Belongs to the UDP-glycosyltransferase family.</text>
</comment>
<evidence type="ECO:0000313" key="5">
    <source>
        <dbReference type="EMBL" id="PKI38730.1"/>
    </source>
</evidence>
<comment type="caution">
    <text evidence="5">The sequence shown here is derived from an EMBL/GenBank/DDBJ whole genome shotgun (WGS) entry which is preliminary data.</text>
</comment>
<protein>
    <submittedName>
        <fullName evidence="5">Uncharacterized protein</fullName>
    </submittedName>
</protein>
<evidence type="ECO:0000256" key="4">
    <source>
        <dbReference type="RuleBase" id="RU003718"/>
    </source>
</evidence>
<dbReference type="CDD" id="cd03784">
    <property type="entry name" value="GT1_Gtf-like"/>
    <property type="match status" value="1"/>
</dbReference>
<keyword evidence="2 4" id="KW-0328">Glycosyltransferase</keyword>
<evidence type="ECO:0000313" key="6">
    <source>
        <dbReference type="Proteomes" id="UP000233551"/>
    </source>
</evidence>
<evidence type="ECO:0000256" key="1">
    <source>
        <dbReference type="ARBA" id="ARBA00009995"/>
    </source>
</evidence>
<dbReference type="InterPro" id="IPR050481">
    <property type="entry name" value="UDP-glycosyltransf_plant"/>
</dbReference>
<keyword evidence="3 4" id="KW-0808">Transferase</keyword>
<dbReference type="InterPro" id="IPR002213">
    <property type="entry name" value="UDP_glucos_trans"/>
</dbReference>
<keyword evidence="6" id="KW-1185">Reference proteome</keyword>
<dbReference type="AlphaFoldDB" id="A0A2I0I4X6"/>
<dbReference type="FunFam" id="3.40.50.2000:FF:000056">
    <property type="entry name" value="Glycosyltransferase"/>
    <property type="match status" value="1"/>
</dbReference>
<dbReference type="Pfam" id="PF00201">
    <property type="entry name" value="UDPGT"/>
    <property type="match status" value="1"/>
</dbReference>
<dbReference type="EMBL" id="PGOL01004026">
    <property type="protein sequence ID" value="PKI38730.1"/>
    <property type="molecule type" value="Genomic_DNA"/>
</dbReference>
<dbReference type="SUPFAM" id="SSF53756">
    <property type="entry name" value="UDP-Glycosyltransferase/glycogen phosphorylase"/>
    <property type="match status" value="1"/>
</dbReference>
<evidence type="ECO:0000256" key="3">
    <source>
        <dbReference type="ARBA" id="ARBA00022679"/>
    </source>
</evidence>
<dbReference type="PANTHER" id="PTHR48048:SF76">
    <property type="entry name" value="UDP-GLYCOSYLTRANSFERASE 708D1-LIKE"/>
    <property type="match status" value="1"/>
</dbReference>
<proteinExistence type="inferred from homology"/>
<sequence>MSNCARGDMSGGPHIALFPSAGMGHLMPYLRLATVLLDRCCRITLITPCPTITTAEAVAISSFLSTYPEPLHTPNPPHVVLRKPTPLCRHIRPFCRLAGCPDPNRSPPPAVHSIHDLRKVSTFNSSSPKALIRPIKTESILFRRQLPGLTSIACLRASHRHSLALDHRRLAPTTADRKSRELTSKGDYKTWLESQPVDSVVYVCFGSKAPMGVAQIQELGKGLVGSGFRFLWALKMKISLVDEYDDHDEETKSENVRELLGDSVWHENGRRGMVMKSWVDQDEVLASSSIGGFVSHCGWNSVTEAMWAGVPVLAWPHRGDQRVNAQVVEESGLGVWMKEWGMGTRSGLVNGEEIGEKIGEFMRDENLRERARKIGEEARKAVDAGGSSHETITKVLKSL</sequence>
<name>A0A2I0I4X6_PUNGR</name>